<evidence type="ECO:0000259" key="8">
    <source>
        <dbReference type="Pfam" id="PF20684"/>
    </source>
</evidence>
<feature type="transmembrane region" description="Helical" evidence="7">
    <location>
        <begin position="212"/>
        <end position="235"/>
    </location>
</feature>
<dbReference type="InterPro" id="IPR049326">
    <property type="entry name" value="Rhodopsin_dom_fungi"/>
</dbReference>
<comment type="caution">
    <text evidence="9">The sequence shown here is derived from an EMBL/GenBank/DDBJ whole genome shotgun (WGS) entry which is preliminary data.</text>
</comment>
<feature type="transmembrane region" description="Helical" evidence="7">
    <location>
        <begin position="255"/>
        <end position="278"/>
    </location>
</feature>
<evidence type="ECO:0000256" key="3">
    <source>
        <dbReference type="ARBA" id="ARBA00022989"/>
    </source>
</evidence>
<feature type="region of interest" description="Disordered" evidence="6">
    <location>
        <begin position="26"/>
        <end position="62"/>
    </location>
</feature>
<keyword evidence="3 7" id="KW-1133">Transmembrane helix</keyword>
<name>A0A9W4UAJ1_9PLEO</name>
<dbReference type="InterPro" id="IPR052337">
    <property type="entry name" value="SAT4-like"/>
</dbReference>
<evidence type="ECO:0000313" key="9">
    <source>
        <dbReference type="EMBL" id="CAI6331426.1"/>
    </source>
</evidence>
<reference evidence="9" key="1">
    <citation type="submission" date="2023-01" db="EMBL/GenBank/DDBJ databases">
        <authorList>
            <person name="Van Ghelder C."/>
            <person name="Rancurel C."/>
        </authorList>
    </citation>
    <scope>NUCLEOTIDE SEQUENCE</scope>
    <source>
        <strain evidence="9">CNCM I-4278</strain>
    </source>
</reference>
<dbReference type="PANTHER" id="PTHR33048">
    <property type="entry name" value="PTH11-LIKE INTEGRAL MEMBRANE PROTEIN (AFU_ORTHOLOGUE AFUA_5G11245)"/>
    <property type="match status" value="1"/>
</dbReference>
<keyword evidence="2 7" id="KW-0812">Transmembrane</keyword>
<dbReference type="Pfam" id="PF20684">
    <property type="entry name" value="Fung_rhodopsin"/>
    <property type="match status" value="1"/>
</dbReference>
<dbReference type="PANTHER" id="PTHR33048:SF18">
    <property type="entry name" value="INTEGRAL MEMBRANE PROTEIN"/>
    <property type="match status" value="1"/>
</dbReference>
<feature type="transmembrane region" description="Helical" evidence="7">
    <location>
        <begin position="336"/>
        <end position="358"/>
    </location>
</feature>
<dbReference type="GO" id="GO:0016020">
    <property type="term" value="C:membrane"/>
    <property type="evidence" value="ECO:0007669"/>
    <property type="project" value="UniProtKB-SubCell"/>
</dbReference>
<organism evidence="9 10">
    <name type="scientific">Periconia digitata</name>
    <dbReference type="NCBI Taxonomy" id="1303443"/>
    <lineage>
        <taxon>Eukaryota</taxon>
        <taxon>Fungi</taxon>
        <taxon>Dikarya</taxon>
        <taxon>Ascomycota</taxon>
        <taxon>Pezizomycotina</taxon>
        <taxon>Dothideomycetes</taxon>
        <taxon>Pleosporomycetidae</taxon>
        <taxon>Pleosporales</taxon>
        <taxon>Massarineae</taxon>
        <taxon>Periconiaceae</taxon>
        <taxon>Periconia</taxon>
    </lineage>
</organism>
<evidence type="ECO:0000256" key="7">
    <source>
        <dbReference type="SAM" id="Phobius"/>
    </source>
</evidence>
<sequence length="441" mass="48479">MSSATIGFQSDQRLSTLEVLTIHLQHGKSRRPSESPPSDLSLSTTAASERRPRPAILPNPCPPTTTSKHITIIHHTSSLPTLPRTPSSIMSTQKQSSLITSGLLVVSVIFPLLAFASIILRWKSRRVSKQNFGSDDWSILISWITTFALSVHVWVFTPMIGIDYYSNPSSVSKSLQCLFLASALVQIPLASVKISILLFYRRIFSVGIFKRIVIVVAGLIACWGIIIFVLMLNMYDNITTAWGKSTGSPRYDPAKFGYAQVGSSIALDVLVLCLPLPLVSRLHLEWKRKVAVALIFCLGFVCVIAATARFIVLHRSLHLVLESSGNSAVHLQSQNFILMIIEPNISVVAACLPCYGPLVKGGRSQMSLINSVRSMFSLRSRQDYAQYGSGRSEGNSATESQIELRKGRMQANYVAERFSDEGGEVQQGGINVTRNVQVVRS</sequence>
<proteinExistence type="inferred from homology"/>
<dbReference type="EMBL" id="CAOQHR010000003">
    <property type="protein sequence ID" value="CAI6331426.1"/>
    <property type="molecule type" value="Genomic_DNA"/>
</dbReference>
<comment type="similarity">
    <text evidence="5">Belongs to the SAT4 family.</text>
</comment>
<feature type="transmembrane region" description="Helical" evidence="7">
    <location>
        <begin position="290"/>
        <end position="312"/>
    </location>
</feature>
<feature type="transmembrane region" description="Helical" evidence="7">
    <location>
        <begin position="98"/>
        <end position="120"/>
    </location>
</feature>
<dbReference type="Proteomes" id="UP001152607">
    <property type="component" value="Unassembled WGS sequence"/>
</dbReference>
<feature type="domain" description="Rhodopsin" evidence="8">
    <location>
        <begin position="120"/>
        <end position="360"/>
    </location>
</feature>
<protein>
    <recommendedName>
        <fullName evidence="8">Rhodopsin domain-containing protein</fullName>
    </recommendedName>
</protein>
<evidence type="ECO:0000256" key="6">
    <source>
        <dbReference type="SAM" id="MobiDB-lite"/>
    </source>
</evidence>
<feature type="transmembrane region" description="Helical" evidence="7">
    <location>
        <begin position="140"/>
        <end position="166"/>
    </location>
</feature>
<evidence type="ECO:0000256" key="2">
    <source>
        <dbReference type="ARBA" id="ARBA00022692"/>
    </source>
</evidence>
<dbReference type="AlphaFoldDB" id="A0A9W4UAJ1"/>
<gene>
    <name evidence="9" type="ORF">PDIGIT_LOCUS4451</name>
</gene>
<evidence type="ECO:0000313" key="10">
    <source>
        <dbReference type="Proteomes" id="UP001152607"/>
    </source>
</evidence>
<evidence type="ECO:0000256" key="5">
    <source>
        <dbReference type="ARBA" id="ARBA00038359"/>
    </source>
</evidence>
<evidence type="ECO:0000256" key="1">
    <source>
        <dbReference type="ARBA" id="ARBA00004141"/>
    </source>
</evidence>
<keyword evidence="4 7" id="KW-0472">Membrane</keyword>
<keyword evidence="10" id="KW-1185">Reference proteome</keyword>
<accession>A0A9W4UAJ1</accession>
<evidence type="ECO:0000256" key="4">
    <source>
        <dbReference type="ARBA" id="ARBA00023136"/>
    </source>
</evidence>
<dbReference type="OrthoDB" id="5398388at2759"/>
<comment type="subcellular location">
    <subcellularLocation>
        <location evidence="1">Membrane</location>
        <topology evidence="1">Multi-pass membrane protein</topology>
    </subcellularLocation>
</comment>
<feature type="transmembrane region" description="Helical" evidence="7">
    <location>
        <begin position="178"/>
        <end position="200"/>
    </location>
</feature>